<dbReference type="InterPro" id="IPR004107">
    <property type="entry name" value="Integrase_SAM-like_N"/>
</dbReference>
<evidence type="ECO:0000256" key="2">
    <source>
        <dbReference type="ARBA" id="ARBA00022908"/>
    </source>
</evidence>
<evidence type="ECO:0000313" key="6">
    <source>
        <dbReference type="Proteomes" id="UP000232491"/>
    </source>
</evidence>
<dbReference type="InterPro" id="IPR002104">
    <property type="entry name" value="Integrase_catalytic"/>
</dbReference>
<evidence type="ECO:0000313" key="5">
    <source>
        <dbReference type="EMBL" id="AUE03532.1"/>
    </source>
</evidence>
<dbReference type="InterPro" id="IPR010998">
    <property type="entry name" value="Integrase_recombinase_N"/>
</dbReference>
<protein>
    <submittedName>
        <fullName evidence="5">Phage-related integrase</fullName>
    </submittedName>
</protein>
<accession>A0A2K9B2P5</accession>
<proteinExistence type="inferred from homology"/>
<dbReference type="EMBL" id="CP021558">
    <property type="protein sequence ID" value="AUE03532.1"/>
    <property type="molecule type" value="Genomic_DNA"/>
</dbReference>
<evidence type="ECO:0000256" key="4">
    <source>
        <dbReference type="ARBA" id="ARBA00023172"/>
    </source>
</evidence>
<dbReference type="AlphaFoldDB" id="A0A2K9B2P5"/>
<reference evidence="5 6" key="1">
    <citation type="submission" date="2017-05" db="EMBL/GenBank/DDBJ databases">
        <title>Comparative genomics and methylome analysis of the gut commensal Bifidobacterium breve.</title>
        <authorList>
            <person name="Bottacini F."/>
            <person name="Morrissey R."/>
            <person name="Roberts R.J."/>
            <person name="James K."/>
            <person name="van Breen J."/>
            <person name="Egan M."/>
            <person name="Lambert J."/>
            <person name="van Limpt K."/>
            <person name="Stanton C."/>
            <person name="Knol J."/>
            <person name="O' Connell Motherway M."/>
            <person name="van Sinderen D."/>
        </authorList>
    </citation>
    <scope>NUCLEOTIDE SEQUENCE [LARGE SCALE GENOMIC DNA]</scope>
    <source>
        <strain evidence="5 6">215W447a</strain>
    </source>
</reference>
<dbReference type="InterPro" id="IPR011010">
    <property type="entry name" value="DNA_brk_join_enz"/>
</dbReference>
<sequence>MAYTIRQYATKSGKRYEVRYRKPDGTPTGKRGFRRKMDADAWGAANVTTAKSVGAYIDPQAGRRLVEDLWEPWLAAKKTKAKPSYIETLERAWRVHVAPKWGMREVQSITHDEVQMWVSALAESKSASVVLRAEGILRALLAKAKVDKCLHDNPCDGLELPRKRRKKHVYLTVDQLLALADASDWRRPIVLTLGLCGLRWGELVGLQVGDVDLDRQRIHVRRSATEVNHQIVVDAPKTGEERTVIFPRMLQSCLEEACDGRRQSDLLFPDRRTGSYLRKTHGPCSTSSWFYWAKKRSLGDEIADSMTIHDLRHTCASLLVHAGANVKAVQRQLGHKSATMTLDVYADLFDDDLDAVGDAMDGLLVRAIGEGRSLAA</sequence>
<dbReference type="Pfam" id="PF14659">
    <property type="entry name" value="Phage_int_SAM_3"/>
    <property type="match status" value="1"/>
</dbReference>
<organism evidence="5 6">
    <name type="scientific">Bifidobacterium breve</name>
    <dbReference type="NCBI Taxonomy" id="1685"/>
    <lineage>
        <taxon>Bacteria</taxon>
        <taxon>Bacillati</taxon>
        <taxon>Actinomycetota</taxon>
        <taxon>Actinomycetes</taxon>
        <taxon>Bifidobacteriales</taxon>
        <taxon>Bifidobacteriaceae</taxon>
        <taxon>Bifidobacterium</taxon>
    </lineage>
</organism>
<dbReference type="Proteomes" id="UP000232491">
    <property type="component" value="Chromosome"/>
</dbReference>
<dbReference type="GO" id="GO:0006310">
    <property type="term" value="P:DNA recombination"/>
    <property type="evidence" value="ECO:0007669"/>
    <property type="project" value="UniProtKB-KW"/>
</dbReference>
<dbReference type="InterPro" id="IPR013762">
    <property type="entry name" value="Integrase-like_cat_sf"/>
</dbReference>
<keyword evidence="3" id="KW-0238">DNA-binding</keyword>
<keyword evidence="4" id="KW-0233">DNA recombination</keyword>
<dbReference type="GO" id="GO:0015074">
    <property type="term" value="P:DNA integration"/>
    <property type="evidence" value="ECO:0007669"/>
    <property type="project" value="UniProtKB-KW"/>
</dbReference>
<dbReference type="Pfam" id="PF00589">
    <property type="entry name" value="Phage_integrase"/>
    <property type="match status" value="1"/>
</dbReference>
<dbReference type="CDD" id="cd01189">
    <property type="entry name" value="INT_ICEBs1_C_like"/>
    <property type="match status" value="1"/>
</dbReference>
<dbReference type="Gene3D" id="1.10.443.10">
    <property type="entry name" value="Intergrase catalytic core"/>
    <property type="match status" value="1"/>
</dbReference>
<dbReference type="PANTHER" id="PTHR30629:SF2">
    <property type="entry name" value="PROPHAGE INTEGRASE INTS-RELATED"/>
    <property type="match status" value="1"/>
</dbReference>
<dbReference type="SUPFAM" id="SSF56349">
    <property type="entry name" value="DNA breaking-rejoining enzymes"/>
    <property type="match status" value="1"/>
</dbReference>
<name>A0A2K9B2P5_BIFBR</name>
<evidence type="ECO:0000256" key="1">
    <source>
        <dbReference type="ARBA" id="ARBA00008857"/>
    </source>
</evidence>
<dbReference type="Gene3D" id="1.10.150.130">
    <property type="match status" value="1"/>
</dbReference>
<dbReference type="GO" id="GO:0003677">
    <property type="term" value="F:DNA binding"/>
    <property type="evidence" value="ECO:0007669"/>
    <property type="project" value="UniProtKB-KW"/>
</dbReference>
<keyword evidence="2" id="KW-0229">DNA integration</keyword>
<dbReference type="InterPro" id="IPR050808">
    <property type="entry name" value="Phage_Integrase"/>
</dbReference>
<comment type="similarity">
    <text evidence="1">Belongs to the 'phage' integrase family.</text>
</comment>
<gene>
    <name evidence="5" type="ORF">BB215W447A_1523</name>
</gene>
<dbReference type="PANTHER" id="PTHR30629">
    <property type="entry name" value="PROPHAGE INTEGRASE"/>
    <property type="match status" value="1"/>
</dbReference>
<evidence type="ECO:0000256" key="3">
    <source>
        <dbReference type="ARBA" id="ARBA00023125"/>
    </source>
</evidence>
<dbReference type="PROSITE" id="PS51898">
    <property type="entry name" value="TYR_RECOMBINASE"/>
    <property type="match status" value="1"/>
</dbReference>
<dbReference type="RefSeq" id="WP_106641601.1">
    <property type="nucleotide sequence ID" value="NZ_CP021558.1"/>
</dbReference>